<feature type="compositionally biased region" description="Basic and acidic residues" evidence="1">
    <location>
        <begin position="127"/>
        <end position="139"/>
    </location>
</feature>
<feature type="compositionally biased region" description="Polar residues" evidence="1">
    <location>
        <begin position="412"/>
        <end position="422"/>
    </location>
</feature>
<feature type="region of interest" description="Disordered" evidence="1">
    <location>
        <begin position="634"/>
        <end position="663"/>
    </location>
</feature>
<feature type="signal peptide" evidence="2">
    <location>
        <begin position="1"/>
        <end position="20"/>
    </location>
</feature>
<feature type="compositionally biased region" description="Polar residues" evidence="1">
    <location>
        <begin position="500"/>
        <end position="509"/>
    </location>
</feature>
<keyword evidence="4" id="KW-1185">Reference proteome</keyword>
<dbReference type="AlphaFoldDB" id="A0A8E2EDP6"/>
<name>A0A8E2EDP6_9PEZI</name>
<organism evidence="3 4">
    <name type="scientific">Lepidopterella palustris CBS 459.81</name>
    <dbReference type="NCBI Taxonomy" id="1314670"/>
    <lineage>
        <taxon>Eukaryota</taxon>
        <taxon>Fungi</taxon>
        <taxon>Dikarya</taxon>
        <taxon>Ascomycota</taxon>
        <taxon>Pezizomycotina</taxon>
        <taxon>Dothideomycetes</taxon>
        <taxon>Pleosporomycetidae</taxon>
        <taxon>Mytilinidiales</taxon>
        <taxon>Argynnaceae</taxon>
        <taxon>Lepidopterella</taxon>
    </lineage>
</organism>
<evidence type="ECO:0000256" key="2">
    <source>
        <dbReference type="SAM" id="SignalP"/>
    </source>
</evidence>
<feature type="chain" id="PRO_5034199222" evidence="2">
    <location>
        <begin position="21"/>
        <end position="749"/>
    </location>
</feature>
<evidence type="ECO:0000313" key="4">
    <source>
        <dbReference type="Proteomes" id="UP000250266"/>
    </source>
</evidence>
<feature type="compositionally biased region" description="Polar residues" evidence="1">
    <location>
        <begin position="432"/>
        <end position="445"/>
    </location>
</feature>
<proteinExistence type="predicted"/>
<dbReference type="OrthoDB" id="3648773at2759"/>
<dbReference type="Proteomes" id="UP000250266">
    <property type="component" value="Unassembled WGS sequence"/>
</dbReference>
<gene>
    <name evidence="3" type="ORF">K432DRAFT_3948</name>
</gene>
<feature type="region of interest" description="Disordered" evidence="1">
    <location>
        <begin position="120"/>
        <end position="180"/>
    </location>
</feature>
<evidence type="ECO:0000256" key="1">
    <source>
        <dbReference type="SAM" id="MobiDB-lite"/>
    </source>
</evidence>
<feature type="region of interest" description="Disordered" evidence="1">
    <location>
        <begin position="221"/>
        <end position="513"/>
    </location>
</feature>
<keyword evidence="2" id="KW-0732">Signal</keyword>
<dbReference type="EMBL" id="KV744905">
    <property type="protein sequence ID" value="OCK81894.1"/>
    <property type="molecule type" value="Genomic_DNA"/>
</dbReference>
<feature type="compositionally biased region" description="Basic and acidic residues" evidence="1">
    <location>
        <begin position="228"/>
        <end position="247"/>
    </location>
</feature>
<sequence length="749" mass="82221">MTRILIFFSVFYTSFPLGLPSLTCKTVARESMSSLIPSTPSAETDNAGTKSTRGKEYNFLNTAFEHSRHWSSLQQHANQSQAAVLPSELSTPRPKLRREGFAWEEDIIIVAKELAGLDQIREPSPLDPHEKFDLSDEAPRASISEPPWRASARSKKLSSEESLTSRQSRKGTGRSSISSMARGILKGLPDTRMFNLQADQSTANGPNDDGQLLRPSVLRTRTSFEIPGVKKDQAPMKSEVDQPERASSKKVKSHSSLLAGGGIKERRKVNEHSHTLKIPMPFRMPDLPARSRSPFPPPGPLTALPSTRSPKTQYINGIPQSVFTPTLALPTPQGTPPTTRHQNEDQLGNSQGKARDSDTPEISPLTEKPGERPGHFRSPSSKSIIQRAIGARGESSNARSRTDLPGTPEASRATTPDSIQSKRLNKHWPWNYSETGTTGSAINTSSRDKPREPRGSPGNIFKKPFRSNKRCAMDSPILGPKKKRTSISNASAADHGRNPSLVSTTSGLGHTTKKRLRSIFSKSDKHIHSPRVTDFPLMSADTRSSFAFQPPEMNRIQTPQMYTTPTYATPTYATPTYTPSIYTPPMHTLPIHTPPIFNTEGSQEIGAFFDYQRTGGGTPGGVWDSDALLMSQAQIDPSSSDSESPQAPDFTAPPPSSAPTIPSEQDWFRVKLAPVDNDYECRNSVHDFAREMFEWDLPEHLPGSPLCPLNPKHKSGGKGICVYHGRKKEVKGDMADGAGAWALGSKRSW</sequence>
<feature type="compositionally biased region" description="Polar residues" evidence="1">
    <location>
        <begin position="308"/>
        <end position="324"/>
    </location>
</feature>
<evidence type="ECO:0000313" key="3">
    <source>
        <dbReference type="EMBL" id="OCK81894.1"/>
    </source>
</evidence>
<protein>
    <submittedName>
        <fullName evidence="3">Uncharacterized protein</fullName>
    </submittedName>
</protein>
<feature type="compositionally biased region" description="Polar residues" evidence="1">
    <location>
        <begin position="634"/>
        <end position="645"/>
    </location>
</feature>
<accession>A0A8E2EDP6</accession>
<reference evidence="3 4" key="1">
    <citation type="journal article" date="2016" name="Nat. Commun.">
        <title>Ectomycorrhizal ecology is imprinted in the genome of the dominant symbiotic fungus Cenococcum geophilum.</title>
        <authorList>
            <consortium name="DOE Joint Genome Institute"/>
            <person name="Peter M."/>
            <person name="Kohler A."/>
            <person name="Ohm R.A."/>
            <person name="Kuo A."/>
            <person name="Krutzmann J."/>
            <person name="Morin E."/>
            <person name="Arend M."/>
            <person name="Barry K.W."/>
            <person name="Binder M."/>
            <person name="Choi C."/>
            <person name="Clum A."/>
            <person name="Copeland A."/>
            <person name="Grisel N."/>
            <person name="Haridas S."/>
            <person name="Kipfer T."/>
            <person name="LaButti K."/>
            <person name="Lindquist E."/>
            <person name="Lipzen A."/>
            <person name="Maire R."/>
            <person name="Meier B."/>
            <person name="Mihaltcheva S."/>
            <person name="Molinier V."/>
            <person name="Murat C."/>
            <person name="Poggeler S."/>
            <person name="Quandt C.A."/>
            <person name="Sperisen C."/>
            <person name="Tritt A."/>
            <person name="Tisserant E."/>
            <person name="Crous P.W."/>
            <person name="Henrissat B."/>
            <person name="Nehls U."/>
            <person name="Egli S."/>
            <person name="Spatafora J.W."/>
            <person name="Grigoriev I.V."/>
            <person name="Martin F.M."/>
        </authorList>
    </citation>
    <scope>NUCLEOTIDE SEQUENCE [LARGE SCALE GENOMIC DNA]</scope>
    <source>
        <strain evidence="3 4">CBS 459.81</strain>
    </source>
</reference>
<feature type="compositionally biased region" description="Polar residues" evidence="1">
    <location>
        <begin position="336"/>
        <end position="352"/>
    </location>
</feature>